<evidence type="ECO:0000256" key="1">
    <source>
        <dbReference type="ARBA" id="ARBA00004651"/>
    </source>
</evidence>
<feature type="transmembrane region" description="Helical" evidence="5">
    <location>
        <begin position="48"/>
        <end position="71"/>
    </location>
</feature>
<evidence type="ECO:0000256" key="5">
    <source>
        <dbReference type="SAM" id="Phobius"/>
    </source>
</evidence>
<protein>
    <submittedName>
        <fullName evidence="6">UbiA family prenyltransferase</fullName>
    </submittedName>
</protein>
<evidence type="ECO:0000313" key="6">
    <source>
        <dbReference type="EMBL" id="UJG40608.1"/>
    </source>
</evidence>
<evidence type="ECO:0000256" key="3">
    <source>
        <dbReference type="ARBA" id="ARBA00022989"/>
    </source>
</evidence>
<dbReference type="PANTHER" id="PTHR42723:SF1">
    <property type="entry name" value="CHLOROPHYLL SYNTHASE, CHLOROPLASTIC"/>
    <property type="match status" value="1"/>
</dbReference>
<comment type="subcellular location">
    <subcellularLocation>
        <location evidence="1">Cell membrane</location>
        <topology evidence="1">Multi-pass membrane protein</topology>
    </subcellularLocation>
</comment>
<feature type="transmembrane region" description="Helical" evidence="5">
    <location>
        <begin position="217"/>
        <end position="244"/>
    </location>
</feature>
<dbReference type="Proteomes" id="UP001201020">
    <property type="component" value="Chromosome"/>
</dbReference>
<dbReference type="EMBL" id="CP084166">
    <property type="protein sequence ID" value="UJG40608.1"/>
    <property type="molecule type" value="Genomic_DNA"/>
</dbReference>
<accession>A0A9Y1BK96</accession>
<name>A0A9Y1BK96_9ARCH</name>
<dbReference type="AlphaFoldDB" id="A0A9Y1BK96"/>
<evidence type="ECO:0000256" key="2">
    <source>
        <dbReference type="ARBA" id="ARBA00022692"/>
    </source>
</evidence>
<feature type="transmembrane region" description="Helical" evidence="5">
    <location>
        <begin position="177"/>
        <end position="196"/>
    </location>
</feature>
<dbReference type="InterPro" id="IPR000537">
    <property type="entry name" value="UbiA_prenyltransferase"/>
</dbReference>
<dbReference type="PANTHER" id="PTHR42723">
    <property type="entry name" value="CHLOROPHYLL SYNTHASE"/>
    <property type="match status" value="1"/>
</dbReference>
<feature type="transmembrane region" description="Helical" evidence="5">
    <location>
        <begin position="12"/>
        <end position="36"/>
    </location>
</feature>
<feature type="transmembrane region" description="Helical" evidence="5">
    <location>
        <begin position="283"/>
        <end position="304"/>
    </location>
</feature>
<keyword evidence="3 5" id="KW-1133">Transmembrane helix</keyword>
<evidence type="ECO:0000256" key="4">
    <source>
        <dbReference type="ARBA" id="ARBA00023136"/>
    </source>
</evidence>
<feature type="transmembrane region" description="Helical" evidence="5">
    <location>
        <begin position="250"/>
        <end position="271"/>
    </location>
</feature>
<proteinExistence type="predicted"/>
<dbReference type="Pfam" id="PF01040">
    <property type="entry name" value="UbiA"/>
    <property type="match status" value="1"/>
</dbReference>
<dbReference type="Gene3D" id="1.10.357.140">
    <property type="entry name" value="UbiA prenyltransferase"/>
    <property type="match status" value="1"/>
</dbReference>
<dbReference type="InterPro" id="IPR044878">
    <property type="entry name" value="UbiA_sf"/>
</dbReference>
<keyword evidence="2 5" id="KW-0812">Transmembrane</keyword>
<organism evidence="6">
    <name type="scientific">Candidatus Heimdallarchaeum aukensis</name>
    <dbReference type="NCBI Taxonomy" id="2876573"/>
    <lineage>
        <taxon>Archaea</taxon>
        <taxon>Promethearchaeati</taxon>
        <taxon>Candidatus Heimdallarchaeota</taxon>
        <taxon>Candidatus Heimdallarchaeia (ex Rinke et al. 2021) (nom. nud.)</taxon>
        <taxon>Candidatus Heimdallarchaeales</taxon>
        <taxon>Candidatus Heimdallarchaeaceae</taxon>
        <taxon>Candidatus Heimdallarchaeum</taxon>
    </lineage>
</organism>
<reference evidence="6" key="1">
    <citation type="journal article" date="2022" name="Nat. Microbiol.">
        <title>Unique mobile elements and scalable gene flow at the prokaryote-eukaryote boundary revealed by circularized Asgard archaea genomes.</title>
        <authorList>
            <person name="Wu F."/>
            <person name="Speth D.R."/>
            <person name="Philosof A."/>
            <person name="Cremiere A."/>
            <person name="Narayanan A."/>
            <person name="Barco R.A."/>
            <person name="Connon S.A."/>
            <person name="Amend J.P."/>
            <person name="Antoshechkin I.A."/>
            <person name="Orphan V.J."/>
        </authorList>
    </citation>
    <scope>NUCLEOTIDE SEQUENCE</scope>
    <source>
        <strain evidence="6">PM71</strain>
    </source>
</reference>
<gene>
    <name evidence="6" type="ORF">K9W45_12330</name>
</gene>
<dbReference type="Gene3D" id="1.20.120.1780">
    <property type="entry name" value="UbiA prenyltransferase"/>
    <property type="match status" value="1"/>
</dbReference>
<dbReference type="GO" id="GO:0016765">
    <property type="term" value="F:transferase activity, transferring alkyl or aryl (other than methyl) groups"/>
    <property type="evidence" value="ECO:0007669"/>
    <property type="project" value="InterPro"/>
</dbReference>
<feature type="transmembrane region" description="Helical" evidence="5">
    <location>
        <begin position="146"/>
        <end position="171"/>
    </location>
</feature>
<keyword evidence="4 5" id="KW-0472">Membrane</keyword>
<dbReference type="GO" id="GO:0005886">
    <property type="term" value="C:plasma membrane"/>
    <property type="evidence" value="ECO:0007669"/>
    <property type="project" value="UniProtKB-SubCell"/>
</dbReference>
<feature type="transmembrane region" description="Helical" evidence="5">
    <location>
        <begin position="119"/>
        <end position="139"/>
    </location>
</feature>
<sequence>MSLTKHSKKDIFLSYITILRLVNGIVAGTAAIFAIILSTPVGAKIDYITLLLVLLSGTLVSSQAMIFNDIADREEDLVNAPHRPIPSKKISVRTAVIYGVIVALIALILALLIDIREGLPGISVITALIFGSSLNLYNFKVKQMGFFGNVLIGLNVVALFVYGSLFSYFVYQQGFTWVPTIVGLAAASGNVGREVIKGLPDIEGDKKAGNKTIAVVFGPRVAGIVGAFFLLGLAGGAIGAMIIADLYLPSLIIAIILALLVLGLAIAIIITQNPKWAYTTKEILLIVFLVFLLDFIIDAIIKLVKG</sequence>
<dbReference type="InterPro" id="IPR050475">
    <property type="entry name" value="Prenyltransferase_related"/>
</dbReference>
<feature type="transmembrane region" description="Helical" evidence="5">
    <location>
        <begin position="92"/>
        <end position="113"/>
    </location>
</feature>